<organism evidence="3 4">
    <name type="scientific">Corynebacterium durum F0235</name>
    <dbReference type="NCBI Taxonomy" id="1035195"/>
    <lineage>
        <taxon>Bacteria</taxon>
        <taxon>Bacillati</taxon>
        <taxon>Actinomycetota</taxon>
        <taxon>Actinomycetes</taxon>
        <taxon>Mycobacteriales</taxon>
        <taxon>Corynebacteriaceae</taxon>
        <taxon>Corynebacterium</taxon>
    </lineage>
</organism>
<dbReference type="Gene3D" id="3.40.50.1950">
    <property type="entry name" value="Flavin prenyltransferase-like"/>
    <property type="match status" value="1"/>
</dbReference>
<proteinExistence type="predicted"/>
<dbReference type="STRING" id="1035195.HMPREF9997_01927"/>
<keyword evidence="4" id="KW-1185">Reference proteome</keyword>
<dbReference type="GO" id="GO:0004633">
    <property type="term" value="F:phosphopantothenoylcysteine decarboxylase activity"/>
    <property type="evidence" value="ECO:0007669"/>
    <property type="project" value="TreeGrafter"/>
</dbReference>
<dbReference type="OrthoDB" id="4578483at2"/>
<dbReference type="AlphaFoldDB" id="L1MEV5"/>
<dbReference type="Proteomes" id="UP000010445">
    <property type="component" value="Unassembled WGS sequence"/>
</dbReference>
<feature type="transmembrane region" description="Helical" evidence="1">
    <location>
        <begin position="12"/>
        <end position="32"/>
    </location>
</feature>
<evidence type="ECO:0000256" key="1">
    <source>
        <dbReference type="SAM" id="Phobius"/>
    </source>
</evidence>
<reference evidence="3 4" key="1">
    <citation type="submission" date="2012-05" db="EMBL/GenBank/DDBJ databases">
        <authorList>
            <person name="Weinstock G."/>
            <person name="Sodergren E."/>
            <person name="Lobos E.A."/>
            <person name="Fulton L."/>
            <person name="Fulton R."/>
            <person name="Courtney L."/>
            <person name="Fronick C."/>
            <person name="O'Laughlin M."/>
            <person name="Godfrey J."/>
            <person name="Wilson R.M."/>
            <person name="Miner T."/>
            <person name="Farmer C."/>
            <person name="Delehaunty K."/>
            <person name="Cordes M."/>
            <person name="Minx P."/>
            <person name="Tomlinson C."/>
            <person name="Chen J."/>
            <person name="Wollam A."/>
            <person name="Pepin K.H."/>
            <person name="Bhonagiri V."/>
            <person name="Zhang X."/>
            <person name="Suruliraj S."/>
            <person name="Warren W."/>
            <person name="Mitreva M."/>
            <person name="Mardis E.R."/>
            <person name="Wilson R.K."/>
        </authorList>
    </citation>
    <scope>NUCLEOTIDE SEQUENCE [LARGE SCALE GENOMIC DNA]</scope>
    <source>
        <strain evidence="3 4">F0235</strain>
    </source>
</reference>
<dbReference type="GO" id="GO:0010181">
    <property type="term" value="F:FMN binding"/>
    <property type="evidence" value="ECO:0007669"/>
    <property type="project" value="TreeGrafter"/>
</dbReference>
<dbReference type="GO" id="GO:0015937">
    <property type="term" value="P:coenzyme A biosynthetic process"/>
    <property type="evidence" value="ECO:0007669"/>
    <property type="project" value="TreeGrafter"/>
</dbReference>
<name>L1MEV5_9CORY</name>
<dbReference type="eggNOG" id="COG0452">
    <property type="taxonomic scope" value="Bacteria"/>
</dbReference>
<dbReference type="EMBL" id="AMEM01000024">
    <property type="protein sequence ID" value="EKX89456.1"/>
    <property type="molecule type" value="Genomic_DNA"/>
</dbReference>
<evidence type="ECO:0000313" key="4">
    <source>
        <dbReference type="Proteomes" id="UP000010445"/>
    </source>
</evidence>
<dbReference type="PANTHER" id="PTHR14359">
    <property type="entry name" value="HOMO-OLIGOMERIC FLAVIN CONTAINING CYS DECARBOXYLASE FAMILY"/>
    <property type="match status" value="1"/>
</dbReference>
<protein>
    <submittedName>
        <fullName evidence="3">Flavoprotein</fullName>
    </submittedName>
</protein>
<dbReference type="RefSeq" id="WP_006064152.1">
    <property type="nucleotide sequence ID" value="NZ_KB290831.1"/>
</dbReference>
<dbReference type="SUPFAM" id="SSF52507">
    <property type="entry name" value="Homo-oligomeric flavin-containing Cys decarboxylases, HFCD"/>
    <property type="match status" value="1"/>
</dbReference>
<keyword evidence="1" id="KW-0812">Transmembrane</keyword>
<dbReference type="Pfam" id="PF02441">
    <property type="entry name" value="Flavoprotein"/>
    <property type="match status" value="1"/>
</dbReference>
<evidence type="ECO:0000259" key="2">
    <source>
        <dbReference type="Pfam" id="PF02441"/>
    </source>
</evidence>
<dbReference type="InterPro" id="IPR003382">
    <property type="entry name" value="Flavoprotein"/>
</dbReference>
<dbReference type="PANTHER" id="PTHR14359:SF6">
    <property type="entry name" value="PHOSPHOPANTOTHENOYLCYSTEINE DECARBOXYLASE"/>
    <property type="match status" value="1"/>
</dbReference>
<gene>
    <name evidence="3" type="ORF">HMPREF9997_01927</name>
</gene>
<keyword evidence="1" id="KW-0472">Membrane</keyword>
<sequence length="189" mass="20676">MLDALSTLNNRNILVVATGCIGAMFLPTWVSWMQTVVPQVNIRVLLTHSARRFVTDDAISPFLKSEILSDTWNDPSHPHIHIDLLDWPDGYLVHPASIHFLSRISLGLCDSPLMLTLQGTQKPIVVGVSAPPGFVNGPMWQRYLDLLAERNNISVLSPMVGSSALLENTPGSPPVLFSDALASLAELMQ</sequence>
<evidence type="ECO:0000313" key="3">
    <source>
        <dbReference type="EMBL" id="EKX89456.1"/>
    </source>
</evidence>
<feature type="domain" description="Flavoprotein" evidence="2">
    <location>
        <begin position="12"/>
        <end position="129"/>
    </location>
</feature>
<comment type="caution">
    <text evidence="3">The sequence shown here is derived from an EMBL/GenBank/DDBJ whole genome shotgun (WGS) entry which is preliminary data.</text>
</comment>
<accession>L1MEV5</accession>
<dbReference type="HOGENOM" id="CLU_033319_2_1_11"/>
<dbReference type="GO" id="GO:0071513">
    <property type="term" value="C:phosphopantothenoylcysteine decarboxylase complex"/>
    <property type="evidence" value="ECO:0007669"/>
    <property type="project" value="TreeGrafter"/>
</dbReference>
<dbReference type="InterPro" id="IPR036551">
    <property type="entry name" value="Flavin_trans-like"/>
</dbReference>
<keyword evidence="1" id="KW-1133">Transmembrane helix</keyword>